<evidence type="ECO:0000256" key="2">
    <source>
        <dbReference type="ARBA" id="ARBA00006375"/>
    </source>
</evidence>
<dbReference type="GO" id="GO:0016020">
    <property type="term" value="C:membrane"/>
    <property type="evidence" value="ECO:0007669"/>
    <property type="project" value="UniProtKB-SubCell"/>
</dbReference>
<dbReference type="HOGENOM" id="CLU_023136_0_0_1"/>
<keyword evidence="12" id="KW-1185">Reference proteome</keyword>
<comment type="similarity">
    <text evidence="2 9">Belongs to the mitochondrial carrier (TC 2.A.29) family.</text>
</comment>
<feature type="region of interest" description="Disordered" evidence="10">
    <location>
        <begin position="417"/>
        <end position="439"/>
    </location>
</feature>
<dbReference type="InParanoid" id="W4KPF8"/>
<dbReference type="Gene3D" id="1.50.40.10">
    <property type="entry name" value="Mitochondrial carrier domain"/>
    <property type="match status" value="1"/>
</dbReference>
<feature type="compositionally biased region" description="Basic and acidic residues" evidence="10">
    <location>
        <begin position="426"/>
        <end position="439"/>
    </location>
</feature>
<dbReference type="PANTHER" id="PTHR45618">
    <property type="entry name" value="MITOCHONDRIAL DICARBOXYLATE CARRIER-RELATED"/>
    <property type="match status" value="1"/>
</dbReference>
<feature type="repeat" description="Solcar" evidence="8">
    <location>
        <begin position="241"/>
        <end position="326"/>
    </location>
</feature>
<keyword evidence="6" id="KW-1133">Transmembrane helix</keyword>
<keyword evidence="5" id="KW-0677">Repeat</keyword>
<dbReference type="OrthoDB" id="77989at2759"/>
<evidence type="ECO:0000256" key="8">
    <source>
        <dbReference type="PROSITE-ProRule" id="PRU00282"/>
    </source>
</evidence>
<dbReference type="KEGG" id="hir:HETIRDRAFT_121920"/>
<evidence type="ECO:0000256" key="10">
    <source>
        <dbReference type="SAM" id="MobiDB-lite"/>
    </source>
</evidence>
<dbReference type="FunCoup" id="W4KPF8">
    <property type="interactions" value="29"/>
</dbReference>
<dbReference type="InterPro" id="IPR050391">
    <property type="entry name" value="Mito_Metabolite_Transporter"/>
</dbReference>
<accession>W4KPF8</accession>
<dbReference type="Pfam" id="PF00153">
    <property type="entry name" value="Mito_carr"/>
    <property type="match status" value="1"/>
</dbReference>
<sequence>MSSPSSLRDLYGTSSTPWTFVPPPSPNGSSSAPPAAPSVSAPSYTFSSRPAPNSIFELSPGLTEPGGADVVLLLKTLVASTVLQYATTAIAMPWEVGKCLLQVQWVPRDAGDEPPEEDAAAAAAAEEEDSESYFADPGSSARYPAQRPADEQGYVIRRSLLEESTQPEYIIPLGSADGVWGMIKRVGRFRSEGWLALWKGLLTACIAEFLSSTLQPLIHGALEATFAPASASPYAFPSQTSSLLLPVASQMITGFLLSPLDLVRTRLIVQSFTQRHRTYSGPLDALQKIAQDEGGLRGMYLHPHLLVPALLDSALRPLIAIALPPILAARVFGSAAISADTHPVTWGMVELASSCVGLLVSMPFETVRRRLQVQPRGRAVRMRTCVETRPAPYNGVVDALWHIVTEERSDLPIERRRGARRRDKGKRRESGVEERGREEVGEGGWWRSTGLGQLYHGFGLRVGASAIMVVLTVLSGGDEGEAGWAEL</sequence>
<keyword evidence="7 8" id="KW-0472">Membrane</keyword>
<organism evidence="11 12">
    <name type="scientific">Heterobasidion irregulare (strain TC 32-1)</name>
    <dbReference type="NCBI Taxonomy" id="747525"/>
    <lineage>
        <taxon>Eukaryota</taxon>
        <taxon>Fungi</taxon>
        <taxon>Dikarya</taxon>
        <taxon>Basidiomycota</taxon>
        <taxon>Agaricomycotina</taxon>
        <taxon>Agaricomycetes</taxon>
        <taxon>Russulales</taxon>
        <taxon>Bondarzewiaceae</taxon>
        <taxon>Heterobasidion</taxon>
        <taxon>Heterobasidion annosum species complex</taxon>
    </lineage>
</organism>
<evidence type="ECO:0000256" key="9">
    <source>
        <dbReference type="RuleBase" id="RU000488"/>
    </source>
</evidence>
<dbReference type="SUPFAM" id="SSF103506">
    <property type="entry name" value="Mitochondrial carrier"/>
    <property type="match status" value="1"/>
</dbReference>
<evidence type="ECO:0000256" key="6">
    <source>
        <dbReference type="ARBA" id="ARBA00022989"/>
    </source>
</evidence>
<keyword evidence="4 8" id="KW-0812">Transmembrane</keyword>
<evidence type="ECO:0000256" key="5">
    <source>
        <dbReference type="ARBA" id="ARBA00022737"/>
    </source>
</evidence>
<dbReference type="InterPro" id="IPR023395">
    <property type="entry name" value="MCP_dom_sf"/>
</dbReference>
<evidence type="ECO:0000256" key="7">
    <source>
        <dbReference type="ARBA" id="ARBA00023136"/>
    </source>
</evidence>
<evidence type="ECO:0000313" key="11">
    <source>
        <dbReference type="EMBL" id="ETW87589.1"/>
    </source>
</evidence>
<reference evidence="11 12" key="1">
    <citation type="journal article" date="2012" name="New Phytol.">
        <title>Insight into trade-off between wood decay and parasitism from the genome of a fungal forest pathogen.</title>
        <authorList>
            <person name="Olson A."/>
            <person name="Aerts A."/>
            <person name="Asiegbu F."/>
            <person name="Belbahri L."/>
            <person name="Bouzid O."/>
            <person name="Broberg A."/>
            <person name="Canback B."/>
            <person name="Coutinho P.M."/>
            <person name="Cullen D."/>
            <person name="Dalman K."/>
            <person name="Deflorio G."/>
            <person name="van Diepen L.T."/>
            <person name="Dunand C."/>
            <person name="Duplessis S."/>
            <person name="Durling M."/>
            <person name="Gonthier P."/>
            <person name="Grimwood J."/>
            <person name="Fossdal C.G."/>
            <person name="Hansson D."/>
            <person name="Henrissat B."/>
            <person name="Hietala A."/>
            <person name="Himmelstrand K."/>
            <person name="Hoffmeister D."/>
            <person name="Hogberg N."/>
            <person name="James T.Y."/>
            <person name="Karlsson M."/>
            <person name="Kohler A."/>
            <person name="Kues U."/>
            <person name="Lee Y.H."/>
            <person name="Lin Y.C."/>
            <person name="Lind M."/>
            <person name="Lindquist E."/>
            <person name="Lombard V."/>
            <person name="Lucas S."/>
            <person name="Lunden K."/>
            <person name="Morin E."/>
            <person name="Murat C."/>
            <person name="Park J."/>
            <person name="Raffaello T."/>
            <person name="Rouze P."/>
            <person name="Salamov A."/>
            <person name="Schmutz J."/>
            <person name="Solheim H."/>
            <person name="Stahlberg J."/>
            <person name="Velez H."/>
            <person name="de Vries R.P."/>
            <person name="Wiebenga A."/>
            <person name="Woodward S."/>
            <person name="Yakovlev I."/>
            <person name="Garbelotto M."/>
            <person name="Martin F."/>
            <person name="Grigoriev I.V."/>
            <person name="Stenlid J."/>
        </authorList>
    </citation>
    <scope>NUCLEOTIDE SEQUENCE [LARGE SCALE GENOMIC DNA]</scope>
    <source>
        <strain evidence="11 12">TC 32-1</strain>
    </source>
</reference>
<dbReference type="AlphaFoldDB" id="W4KPF8"/>
<keyword evidence="3 9" id="KW-0813">Transport</keyword>
<dbReference type="PROSITE" id="PS50920">
    <property type="entry name" value="SOLCAR"/>
    <property type="match status" value="1"/>
</dbReference>
<protein>
    <submittedName>
        <fullName evidence="11">Mitochondrial carrier protein</fullName>
    </submittedName>
</protein>
<evidence type="ECO:0000256" key="4">
    <source>
        <dbReference type="ARBA" id="ARBA00022692"/>
    </source>
</evidence>
<dbReference type="eggNOG" id="ENOG502RQI2">
    <property type="taxonomic scope" value="Eukaryota"/>
</dbReference>
<dbReference type="EMBL" id="KI925454">
    <property type="protein sequence ID" value="ETW87589.1"/>
    <property type="molecule type" value="Genomic_DNA"/>
</dbReference>
<feature type="region of interest" description="Disordered" evidence="10">
    <location>
        <begin position="109"/>
        <end position="148"/>
    </location>
</feature>
<feature type="compositionally biased region" description="Acidic residues" evidence="10">
    <location>
        <begin position="112"/>
        <end position="131"/>
    </location>
</feature>
<comment type="subcellular location">
    <subcellularLocation>
        <location evidence="1">Membrane</location>
        <topology evidence="1">Multi-pass membrane protein</topology>
    </subcellularLocation>
</comment>
<feature type="compositionally biased region" description="Low complexity" evidence="10">
    <location>
        <begin position="27"/>
        <end position="43"/>
    </location>
</feature>
<dbReference type="GeneID" id="20666761"/>
<evidence type="ECO:0000256" key="1">
    <source>
        <dbReference type="ARBA" id="ARBA00004141"/>
    </source>
</evidence>
<feature type="compositionally biased region" description="Polar residues" evidence="10">
    <location>
        <begin position="1"/>
        <end position="18"/>
    </location>
</feature>
<evidence type="ECO:0000313" key="12">
    <source>
        <dbReference type="Proteomes" id="UP000030671"/>
    </source>
</evidence>
<name>W4KPF8_HETIT</name>
<dbReference type="RefSeq" id="XP_009541474.1">
    <property type="nucleotide sequence ID" value="XM_009543179.1"/>
</dbReference>
<dbReference type="Proteomes" id="UP000030671">
    <property type="component" value="Unassembled WGS sequence"/>
</dbReference>
<proteinExistence type="inferred from homology"/>
<dbReference type="STRING" id="747525.W4KPF8"/>
<gene>
    <name evidence="11" type="ORF">HETIRDRAFT_121920</name>
</gene>
<evidence type="ECO:0000256" key="3">
    <source>
        <dbReference type="ARBA" id="ARBA00022448"/>
    </source>
</evidence>
<feature type="region of interest" description="Disordered" evidence="10">
    <location>
        <begin position="1"/>
        <end position="44"/>
    </location>
</feature>
<dbReference type="InterPro" id="IPR018108">
    <property type="entry name" value="MCP_transmembrane"/>
</dbReference>